<reference evidence="1 2" key="1">
    <citation type="journal article" date="2021" name="bioRxiv">
        <title>Chromosome-scale and haplotype-resolved genome assembly of a tetraploid potato cultivar.</title>
        <authorList>
            <person name="Sun H."/>
            <person name="Jiao W.-B."/>
            <person name="Krause K."/>
            <person name="Campoy J.A."/>
            <person name="Goel M."/>
            <person name="Folz-Donahue K."/>
            <person name="Kukat C."/>
            <person name="Huettel B."/>
            <person name="Schneeberger K."/>
        </authorList>
    </citation>
    <scope>NUCLEOTIDE SEQUENCE [LARGE SCALE GENOMIC DNA]</scope>
    <source>
        <strain evidence="1">SolTubOtavaFocal</strain>
        <tissue evidence="1">Leaves</tissue>
    </source>
</reference>
<evidence type="ECO:0000313" key="1">
    <source>
        <dbReference type="EMBL" id="KAH0761535.1"/>
    </source>
</evidence>
<protein>
    <submittedName>
        <fullName evidence="1">Uncharacterized protein</fullName>
    </submittedName>
</protein>
<dbReference type="EMBL" id="JAIVGD010000013">
    <property type="protein sequence ID" value="KAH0761535.1"/>
    <property type="molecule type" value="Genomic_DNA"/>
</dbReference>
<sequence>MPEAINHLMTMHREQVYTHGRLVEGKGRGNRSVIEALSIAIGFPTADVIDSRDFFANKSGDRFGKEIQTTANVVSSLGVAYVVVWGGGTGWTTSKGGRPVAVAAMIVAQLLPM</sequence>
<proteinExistence type="predicted"/>
<comment type="caution">
    <text evidence="1">The sequence shown here is derived from an EMBL/GenBank/DDBJ whole genome shotgun (WGS) entry which is preliminary data.</text>
</comment>
<name>A0ABQ7VBS5_SOLTU</name>
<evidence type="ECO:0000313" key="2">
    <source>
        <dbReference type="Proteomes" id="UP000826656"/>
    </source>
</evidence>
<organism evidence="1 2">
    <name type="scientific">Solanum tuberosum</name>
    <name type="common">Potato</name>
    <dbReference type="NCBI Taxonomy" id="4113"/>
    <lineage>
        <taxon>Eukaryota</taxon>
        <taxon>Viridiplantae</taxon>
        <taxon>Streptophyta</taxon>
        <taxon>Embryophyta</taxon>
        <taxon>Tracheophyta</taxon>
        <taxon>Spermatophyta</taxon>
        <taxon>Magnoliopsida</taxon>
        <taxon>eudicotyledons</taxon>
        <taxon>Gunneridae</taxon>
        <taxon>Pentapetalae</taxon>
        <taxon>asterids</taxon>
        <taxon>lamiids</taxon>
        <taxon>Solanales</taxon>
        <taxon>Solanaceae</taxon>
        <taxon>Solanoideae</taxon>
        <taxon>Solaneae</taxon>
        <taxon>Solanum</taxon>
    </lineage>
</organism>
<dbReference type="Proteomes" id="UP000826656">
    <property type="component" value="Unassembled WGS sequence"/>
</dbReference>
<keyword evidence="2" id="KW-1185">Reference proteome</keyword>
<accession>A0ABQ7VBS5</accession>
<gene>
    <name evidence="1" type="ORF">KY290_017608</name>
</gene>